<keyword evidence="5" id="KW-1185">Reference proteome</keyword>
<dbReference type="Gene3D" id="3.40.50.720">
    <property type="entry name" value="NAD(P)-binding Rossmann-like Domain"/>
    <property type="match status" value="1"/>
</dbReference>
<evidence type="ECO:0000256" key="1">
    <source>
        <dbReference type="ARBA" id="ARBA00023002"/>
    </source>
</evidence>
<protein>
    <submittedName>
        <fullName evidence="4">3-beta hydroxysteroid dehydrogenase/isomerase family</fullName>
    </submittedName>
</protein>
<dbReference type="Pfam" id="PF01073">
    <property type="entry name" value="3Beta_HSD"/>
    <property type="match status" value="1"/>
</dbReference>
<dbReference type="SUPFAM" id="SSF51735">
    <property type="entry name" value="NAD(P)-binding Rossmann-fold domains"/>
    <property type="match status" value="1"/>
</dbReference>
<evidence type="ECO:0000313" key="4">
    <source>
        <dbReference type="EMBL" id="KAF6818176.1"/>
    </source>
</evidence>
<reference evidence="4 5" key="1">
    <citation type="journal article" date="2020" name="Phytopathology">
        <title>Genome Sequence Resources of Colletotrichum truncatum, C. plurivorum, C. musicola, and C. sojae: Four Species Pathogenic to Soybean (Glycine max).</title>
        <authorList>
            <person name="Rogerio F."/>
            <person name="Boufleur T.R."/>
            <person name="Ciampi-Guillardi M."/>
            <person name="Sukno S.A."/>
            <person name="Thon M.R."/>
            <person name="Massola Junior N.S."/>
            <person name="Baroncelli R."/>
        </authorList>
    </citation>
    <scope>NUCLEOTIDE SEQUENCE [LARGE SCALE GENOMIC DNA]</scope>
    <source>
        <strain evidence="4 5">LFN0009</strain>
    </source>
</reference>
<sequence length="649" mass="72304">MTTEHGTSLPFHQATEAAEELISHLIRERHTLYNIDNPDHYAILCRCAVLIDQCFLAGQLTQVERYPNHDGMWHLKIHVWGRNVRCESLSSSFSVEFDTGGANLPPCVRINLAAGQLYTIFAMVEHLMHEMVHGSPTPYHTSILRLFVYNVSLKTIMLSSIDWLASGTLGIAALLLVYLIRINQLLKGVPIEVRKLSGQPWTPETLSRTYRELDEQPIDYTHKLPPLLNRRYLITGGNGLVGGFIVLQLLARGTPPKSIRIVDIRKPERKDMNVGLAREVDFIKTDITSAAAVNAAFEKPWDATVANLPITVFHTAAVILASDRSRYLYRFPEAVNVRGTENVLAAAKAAGADVFSSTSSASISIRPVDPFVFWAEQPTNFWQLLDERDFAQPLRPRGEFFGNYPASKATAERIVCDANCESFRTGTIRPANGVYGNPTDNTVGGPLSKSIFPTWVPHIVQSFVHAANVAVAHLHHEASLISGGSDSPQAGRPFVVTDPNPPISYDDLYRAISTLSIHPFHVIVLPPVLVLLLSHIFEWYFLLPYRFPTLGQILPRLKGDMRHLQPGLFSICTHLIGIDADARKPVSQGGLGYEGVLTTMQGISLEILEWNREHQRLPKEQKKRKLYTTSISLADQLRQVLAIDNTADT</sequence>
<evidence type="ECO:0000313" key="5">
    <source>
        <dbReference type="Proteomes" id="UP000652219"/>
    </source>
</evidence>
<dbReference type="GO" id="GO:0016853">
    <property type="term" value="F:isomerase activity"/>
    <property type="evidence" value="ECO:0007669"/>
    <property type="project" value="UniProtKB-KW"/>
</dbReference>
<evidence type="ECO:0000256" key="2">
    <source>
        <dbReference type="ARBA" id="ARBA00023445"/>
    </source>
</evidence>
<proteinExistence type="inferred from homology"/>
<dbReference type="EMBL" id="WIGN01000017">
    <property type="protein sequence ID" value="KAF6818176.1"/>
    <property type="molecule type" value="Genomic_DNA"/>
</dbReference>
<keyword evidence="1" id="KW-0560">Oxidoreductase</keyword>
<keyword evidence="4" id="KW-0413">Isomerase</keyword>
<dbReference type="PANTHER" id="PTHR10366">
    <property type="entry name" value="NAD DEPENDENT EPIMERASE/DEHYDRATASE"/>
    <property type="match status" value="1"/>
</dbReference>
<comment type="caution">
    <text evidence="4">The sequence shown here is derived from an EMBL/GenBank/DDBJ whole genome shotgun (WGS) entry which is preliminary data.</text>
</comment>
<dbReference type="InterPro" id="IPR050425">
    <property type="entry name" value="NAD(P)_dehydrat-like"/>
</dbReference>
<dbReference type="AlphaFoldDB" id="A0A8H6N3H8"/>
<gene>
    <name evidence="4" type="ORF">CSOJ01_02057</name>
</gene>
<comment type="similarity">
    <text evidence="2">Belongs to the NAD(P)-dependent epimerase/dehydratase family. Dihydroflavonol-4-reductase subfamily.</text>
</comment>
<dbReference type="GO" id="GO:0000252">
    <property type="term" value="F:3-beta-hydroxysteroid dehydrogenase [NAD(P)+]/C4-decarboxylase activity"/>
    <property type="evidence" value="ECO:0007669"/>
    <property type="project" value="TreeGrafter"/>
</dbReference>
<dbReference type="Proteomes" id="UP000652219">
    <property type="component" value="Unassembled WGS sequence"/>
</dbReference>
<name>A0A8H6N3H8_9PEZI</name>
<accession>A0A8H6N3H8</accession>
<dbReference type="InterPro" id="IPR036291">
    <property type="entry name" value="NAD(P)-bd_dom_sf"/>
</dbReference>
<dbReference type="PANTHER" id="PTHR10366:SF447">
    <property type="entry name" value="HYDROXYSTEROID DEHYDROGENASE_ISOMERASE FAMILY PROTEIN, PUTATIVE (AFU_ORTHOLOGUE AFUA_1G06450)-RELATED"/>
    <property type="match status" value="1"/>
</dbReference>
<organism evidence="4 5">
    <name type="scientific">Colletotrichum sojae</name>
    <dbReference type="NCBI Taxonomy" id="2175907"/>
    <lineage>
        <taxon>Eukaryota</taxon>
        <taxon>Fungi</taxon>
        <taxon>Dikarya</taxon>
        <taxon>Ascomycota</taxon>
        <taxon>Pezizomycotina</taxon>
        <taxon>Sordariomycetes</taxon>
        <taxon>Hypocreomycetidae</taxon>
        <taxon>Glomerellales</taxon>
        <taxon>Glomerellaceae</taxon>
        <taxon>Colletotrichum</taxon>
        <taxon>Colletotrichum orchidearum species complex</taxon>
    </lineage>
</organism>
<feature type="domain" description="3-beta hydroxysteroid dehydrogenase/isomerase" evidence="3">
    <location>
        <begin position="233"/>
        <end position="513"/>
    </location>
</feature>
<evidence type="ECO:0000259" key="3">
    <source>
        <dbReference type="Pfam" id="PF01073"/>
    </source>
</evidence>
<dbReference type="InterPro" id="IPR002225">
    <property type="entry name" value="3Beta_OHSteriod_DH/Estase"/>
</dbReference>
<dbReference type="GO" id="GO:0006696">
    <property type="term" value="P:ergosterol biosynthetic process"/>
    <property type="evidence" value="ECO:0007669"/>
    <property type="project" value="TreeGrafter"/>
</dbReference>
<dbReference type="GO" id="GO:0005783">
    <property type="term" value="C:endoplasmic reticulum"/>
    <property type="evidence" value="ECO:0007669"/>
    <property type="project" value="TreeGrafter"/>
</dbReference>